<feature type="compositionally biased region" description="Low complexity" evidence="2">
    <location>
        <begin position="25"/>
        <end position="41"/>
    </location>
</feature>
<feature type="compositionally biased region" description="Low complexity" evidence="2">
    <location>
        <begin position="353"/>
        <end position="374"/>
    </location>
</feature>
<accession>A0A8K1CMW3</accession>
<comment type="caution">
    <text evidence="3">The sequence shown here is derived from an EMBL/GenBank/DDBJ whole genome shotgun (WGS) entry which is preliminary data.</text>
</comment>
<sequence length="969" mass="104787">MPPPSSRTRAAPQIATRPASSSRKTPLSSPATSNSSAASLPKTRSASDMLSPKARSRLDSYRRYSPRKRLSGDFSDDTYSVGSEGDSPKGAWRIFPPVGGPFLTGPLANDFAARTDDVKSPRGQANGAMDFDNAGLLFPVVPAFVPPAVSANVIQPPTEAHPETQPEPQQQEYSAPPTEQEYSAPPTDASYQEYSAPPTDASYQEHSAPPAEGAYQEYTAPTTDASYHYEATESDANQATYTPEQQKEYDEWYAQQQQAYAEYYATNAEGYYGANQTQEGYDAQYTEQYYYQSAEQYAEQYGEHHQYQNGEYAAADYQAAEYPAGEHPAAEYPAAEYQASSELFEQKTESNDAPVAAEPATPVETPVATETVPETPAAEELVPAFQEPTQQAPPTMEEFPSLSAPASPTAAPATEESTPVTSVASTPRESRSPSYADVVSRKSSTTEEVASQRTPQDAFDQLADGIVASMNKILSRTKKGRTHAEVELSCLIHKIRTQLKIMGRVSSDIRVEHLKTIQRMKQHEAEKRELEDKNAQLQQALAQVQAERDMLQYQLAEAQNFKTLELKDVLLRLKDDVMVVKKNESIPTAVLAQKGAAPGELGQRVDEIRQALDQLIVKQSAAMASLPSMQPAPIRRMTPRPQPVRSSGSWKKTVLYSIMLSAASVGGVYLGSQYSNEVDTVVNQLNASLGDKMSSASLALNDIMEELGVSDFESPWALSLDSLPSFEMSSFSDGESSPLAGLAKALTSLSSNPLPSADGEQTVAVEQPRIEKTAAVVEDFVPAYEVAEEVEEEVVVAPIEEETTVEEVIVDASGSVSAPLADSDITPFLGDLSNSIETYKEIVMMAEPEVFAVEAVDEVIVPAVAHEDVPAVEDEVKASTVERVAPSSSPVVAECSASEPGFSLLLQRCSLYPLAAPQSPVVVKDESEVVAQNVSIEESEETKTSEMCAFSSSSVMSVFMGDSLADALV</sequence>
<evidence type="ECO:0000256" key="2">
    <source>
        <dbReference type="SAM" id="MobiDB-lite"/>
    </source>
</evidence>
<feature type="region of interest" description="Disordered" evidence="2">
    <location>
        <begin position="152"/>
        <end position="217"/>
    </location>
</feature>
<evidence type="ECO:0000313" key="4">
    <source>
        <dbReference type="Proteomes" id="UP000794436"/>
    </source>
</evidence>
<dbReference type="EMBL" id="SPLM01000036">
    <property type="protein sequence ID" value="TMW66487.1"/>
    <property type="molecule type" value="Genomic_DNA"/>
</dbReference>
<feature type="region of interest" description="Disordered" evidence="2">
    <location>
        <begin position="388"/>
        <end position="454"/>
    </location>
</feature>
<organism evidence="3 4">
    <name type="scientific">Pythium oligandrum</name>
    <name type="common">Mycoparasitic fungus</name>
    <dbReference type="NCBI Taxonomy" id="41045"/>
    <lineage>
        <taxon>Eukaryota</taxon>
        <taxon>Sar</taxon>
        <taxon>Stramenopiles</taxon>
        <taxon>Oomycota</taxon>
        <taxon>Peronosporomycetes</taxon>
        <taxon>Pythiales</taxon>
        <taxon>Pythiaceae</taxon>
        <taxon>Pythium</taxon>
    </lineage>
</organism>
<dbReference type="OrthoDB" id="167889at2759"/>
<feature type="compositionally biased region" description="Low complexity" evidence="2">
    <location>
        <begin position="324"/>
        <end position="339"/>
    </location>
</feature>
<keyword evidence="1" id="KW-0175">Coiled coil</keyword>
<feature type="coiled-coil region" evidence="1">
    <location>
        <begin position="513"/>
        <end position="554"/>
    </location>
</feature>
<name>A0A8K1CMW3_PYTOL</name>
<evidence type="ECO:0000256" key="1">
    <source>
        <dbReference type="SAM" id="Coils"/>
    </source>
</evidence>
<feature type="compositionally biased region" description="Low complexity" evidence="2">
    <location>
        <begin position="400"/>
        <end position="419"/>
    </location>
</feature>
<proteinExistence type="predicted"/>
<gene>
    <name evidence="3" type="ORF">Poli38472_004252</name>
</gene>
<dbReference type="Proteomes" id="UP000794436">
    <property type="component" value="Unassembled WGS sequence"/>
</dbReference>
<keyword evidence="4" id="KW-1185">Reference proteome</keyword>
<dbReference type="AlphaFoldDB" id="A0A8K1CMW3"/>
<reference evidence="3" key="1">
    <citation type="submission" date="2019-03" db="EMBL/GenBank/DDBJ databases">
        <title>Long read genome sequence of the mycoparasitic Pythium oligandrum ATCC 38472 isolated from sugarbeet rhizosphere.</title>
        <authorList>
            <person name="Gaulin E."/>
        </authorList>
    </citation>
    <scope>NUCLEOTIDE SEQUENCE</scope>
    <source>
        <strain evidence="3">ATCC 38472_TT</strain>
    </source>
</reference>
<feature type="region of interest" description="Disordered" evidence="2">
    <location>
        <begin position="1"/>
        <end position="93"/>
    </location>
</feature>
<evidence type="ECO:0000313" key="3">
    <source>
        <dbReference type="EMBL" id="TMW66487.1"/>
    </source>
</evidence>
<feature type="compositionally biased region" description="Polar residues" evidence="2">
    <location>
        <begin position="441"/>
        <end position="454"/>
    </location>
</feature>
<protein>
    <submittedName>
        <fullName evidence="3">Uncharacterized protein</fullName>
    </submittedName>
</protein>
<feature type="region of interest" description="Disordered" evidence="2">
    <location>
        <begin position="324"/>
        <end position="374"/>
    </location>
</feature>